<gene>
    <name evidence="3" type="ORF">BLX24_01150</name>
</gene>
<proteinExistence type="predicted"/>
<dbReference type="AlphaFoldDB" id="A0A1S2VPP5"/>
<feature type="chain" id="PRO_5010160755" description="Alginate export domain-containing protein" evidence="1">
    <location>
        <begin position="25"/>
        <end position="516"/>
    </location>
</feature>
<reference evidence="3 4" key="1">
    <citation type="submission" date="2016-10" db="EMBL/GenBank/DDBJ databases">
        <title>Arsenicibacter rosenii gen. nov., sp. nov., an efficient arsenic-methylating bacterium isolated from an arsenic-contaminated paddy soil.</title>
        <authorList>
            <person name="Huang K."/>
        </authorList>
    </citation>
    <scope>NUCLEOTIDE SEQUENCE [LARGE SCALE GENOMIC DNA]</scope>
    <source>
        <strain evidence="3 4">SM-1</strain>
    </source>
</reference>
<keyword evidence="4" id="KW-1185">Reference proteome</keyword>
<accession>A0A1S2VPP5</accession>
<feature type="domain" description="Alginate export" evidence="2">
    <location>
        <begin position="27"/>
        <end position="170"/>
    </location>
</feature>
<sequence>MKLSLLAIGVTLAGCTLPATTARAQFSLTGQVRTRTEVRDGLGNLAPKDSKAAVFTSQRTRLTFGYKWDRVQFQTAVQDVRVWGQDAATINHADGNRLMVHEAWAEITLANSADTTIKFKPIQNLSLKIGRQELVYDDVRLLGNLDWLQQGRRFDAALLKAQHLGWALDLGAGMNQNTDAFGTVGTYYTAGNAPASALSTKNVTLAIPSGFLPTSGKGGAPVLATPLSTNGQNQQFKSFQMAYLTRKFNQTKFSALFFKDDFQKYRIDSIGSAAAGYVYGRRYDVSGVNSRVTYGAMLTGQFGNASSKIGKVQWQAFAYGQSGKDRDGLKLKKAYHYGANFMVQKGLFSVGPGYEVLSGNNAETIKAGETGRFDPLYGTPHKHWGYMDYFYVGTGSPAGGLKDAFLKFKYAGNRLTTTLDAHYFALASPTYNKLPDAASGAKVDPKLGMEYDFTATYLLNKFTTLEFGYSLMQGTNSLEYVKQGTMNQRDHLGKWAYLMINIRPDFFYTKPVAIKQ</sequence>
<dbReference type="OrthoDB" id="1070463at2"/>
<dbReference type="RefSeq" id="WP_071501244.1">
    <property type="nucleotide sequence ID" value="NZ_MORL01000001.1"/>
</dbReference>
<evidence type="ECO:0000313" key="3">
    <source>
        <dbReference type="EMBL" id="OIN60741.1"/>
    </source>
</evidence>
<evidence type="ECO:0000313" key="4">
    <source>
        <dbReference type="Proteomes" id="UP000181790"/>
    </source>
</evidence>
<comment type="caution">
    <text evidence="3">The sequence shown here is derived from an EMBL/GenBank/DDBJ whole genome shotgun (WGS) entry which is preliminary data.</text>
</comment>
<dbReference type="PROSITE" id="PS51257">
    <property type="entry name" value="PROKAR_LIPOPROTEIN"/>
    <property type="match status" value="1"/>
</dbReference>
<dbReference type="EMBL" id="MORL01000001">
    <property type="protein sequence ID" value="OIN60741.1"/>
    <property type="molecule type" value="Genomic_DNA"/>
</dbReference>
<evidence type="ECO:0000256" key="1">
    <source>
        <dbReference type="SAM" id="SignalP"/>
    </source>
</evidence>
<evidence type="ECO:0000259" key="2">
    <source>
        <dbReference type="Pfam" id="PF13372"/>
    </source>
</evidence>
<dbReference type="Pfam" id="PF13372">
    <property type="entry name" value="Alginate_exp"/>
    <property type="match status" value="1"/>
</dbReference>
<organism evidence="3 4">
    <name type="scientific">Arsenicibacter rosenii</name>
    <dbReference type="NCBI Taxonomy" id="1750698"/>
    <lineage>
        <taxon>Bacteria</taxon>
        <taxon>Pseudomonadati</taxon>
        <taxon>Bacteroidota</taxon>
        <taxon>Cytophagia</taxon>
        <taxon>Cytophagales</taxon>
        <taxon>Spirosomataceae</taxon>
        <taxon>Arsenicibacter</taxon>
    </lineage>
</organism>
<keyword evidence="1" id="KW-0732">Signal</keyword>
<feature type="signal peptide" evidence="1">
    <location>
        <begin position="1"/>
        <end position="24"/>
    </location>
</feature>
<dbReference type="InterPro" id="IPR025388">
    <property type="entry name" value="Alginate_export_dom"/>
</dbReference>
<protein>
    <recommendedName>
        <fullName evidence="2">Alginate export domain-containing protein</fullName>
    </recommendedName>
</protein>
<dbReference type="Proteomes" id="UP000181790">
    <property type="component" value="Unassembled WGS sequence"/>
</dbReference>
<name>A0A1S2VPP5_9BACT</name>